<dbReference type="Pfam" id="PF13581">
    <property type="entry name" value="HATPase_c_2"/>
    <property type="match status" value="1"/>
</dbReference>
<dbReference type="PANTHER" id="PTHR35526">
    <property type="entry name" value="ANTI-SIGMA-F FACTOR RSBW-RELATED"/>
    <property type="match status" value="1"/>
</dbReference>
<dbReference type="PANTHER" id="PTHR35526:SF3">
    <property type="entry name" value="ANTI-SIGMA-F FACTOR RSBW"/>
    <property type="match status" value="1"/>
</dbReference>
<keyword evidence="3" id="KW-0067">ATP-binding</keyword>
<organism evidence="3">
    <name type="scientific">Streptomyces sp. R21</name>
    <dbReference type="NCBI Taxonomy" id="3238627"/>
    <lineage>
        <taxon>Bacteria</taxon>
        <taxon>Bacillati</taxon>
        <taxon>Actinomycetota</taxon>
        <taxon>Actinomycetes</taxon>
        <taxon>Kitasatosporales</taxon>
        <taxon>Streptomycetaceae</taxon>
        <taxon>Streptomyces</taxon>
    </lineage>
</organism>
<dbReference type="RefSeq" id="WP_369240904.1">
    <property type="nucleotide sequence ID" value="NZ_CP163435.1"/>
</dbReference>
<sequence length="156" mass="16371">MMGEHRFLPWRKGKPAAAVEHVAPQVQRHITSVPVGPQAVARAREAVTEHFPAAGVVPDSAFADAVLLVVGELVANVLRHAAHTPAMEVGLTVGAGHLVIGVADADPRLPDLTPESIGSGLRTVTELAAEYDGDVSAEPAVDHHGKVVLVRFRIPS</sequence>
<dbReference type="GO" id="GO:0004674">
    <property type="term" value="F:protein serine/threonine kinase activity"/>
    <property type="evidence" value="ECO:0007669"/>
    <property type="project" value="UniProtKB-KW"/>
</dbReference>
<keyword evidence="3" id="KW-0547">Nucleotide-binding</keyword>
<protein>
    <submittedName>
        <fullName evidence="3">ATP-binding protein</fullName>
    </submittedName>
</protein>
<keyword evidence="1" id="KW-0418">Kinase</keyword>
<dbReference type="SUPFAM" id="SSF55874">
    <property type="entry name" value="ATPase domain of HSP90 chaperone/DNA topoisomerase II/histidine kinase"/>
    <property type="match status" value="1"/>
</dbReference>
<accession>A0AB39PLC6</accession>
<name>A0AB39PLC6_9ACTN</name>
<keyword evidence="1" id="KW-0808">Transferase</keyword>
<dbReference type="CDD" id="cd16936">
    <property type="entry name" value="HATPase_RsbW-like"/>
    <property type="match status" value="1"/>
</dbReference>
<evidence type="ECO:0000313" key="3">
    <source>
        <dbReference type="EMBL" id="XDQ30711.1"/>
    </source>
</evidence>
<dbReference type="Gene3D" id="3.30.565.10">
    <property type="entry name" value="Histidine kinase-like ATPase, C-terminal domain"/>
    <property type="match status" value="1"/>
</dbReference>
<reference evidence="3" key="1">
    <citation type="submission" date="2024-07" db="EMBL/GenBank/DDBJ databases">
        <authorList>
            <person name="Yu S.T."/>
        </authorList>
    </citation>
    <scope>NUCLEOTIDE SEQUENCE</scope>
    <source>
        <strain evidence="3">R21</strain>
    </source>
</reference>
<proteinExistence type="predicted"/>
<dbReference type="AlphaFoldDB" id="A0AB39PLC6"/>
<evidence type="ECO:0000259" key="2">
    <source>
        <dbReference type="Pfam" id="PF13581"/>
    </source>
</evidence>
<dbReference type="InterPro" id="IPR003594">
    <property type="entry name" value="HATPase_dom"/>
</dbReference>
<dbReference type="GO" id="GO:0005524">
    <property type="term" value="F:ATP binding"/>
    <property type="evidence" value="ECO:0007669"/>
    <property type="project" value="UniProtKB-KW"/>
</dbReference>
<feature type="domain" description="Histidine kinase/HSP90-like ATPase" evidence="2">
    <location>
        <begin position="36"/>
        <end position="113"/>
    </location>
</feature>
<keyword evidence="1" id="KW-0723">Serine/threonine-protein kinase</keyword>
<gene>
    <name evidence="3" type="ORF">AB5J56_41065</name>
</gene>
<dbReference type="InterPro" id="IPR050267">
    <property type="entry name" value="Anti-sigma-factor_SerPK"/>
</dbReference>
<evidence type="ECO:0000256" key="1">
    <source>
        <dbReference type="ARBA" id="ARBA00022527"/>
    </source>
</evidence>
<dbReference type="InterPro" id="IPR036890">
    <property type="entry name" value="HATPase_C_sf"/>
</dbReference>
<dbReference type="EMBL" id="CP163435">
    <property type="protein sequence ID" value="XDQ30711.1"/>
    <property type="molecule type" value="Genomic_DNA"/>
</dbReference>